<proteinExistence type="evidence at transcript level"/>
<dbReference type="AlphaFoldDB" id="G3MSZ6"/>
<evidence type="ECO:0000313" key="1">
    <source>
        <dbReference type="EMBL" id="AEO36614.1"/>
    </source>
</evidence>
<protein>
    <recommendedName>
        <fullName evidence="2">FAST kinase leucine-rich domain-containing protein</fullName>
    </recommendedName>
</protein>
<organism evidence="1">
    <name type="scientific">Amblyomma maculatum</name>
    <name type="common">Gulf Coast tick</name>
    <dbReference type="NCBI Taxonomy" id="34609"/>
    <lineage>
        <taxon>Eukaryota</taxon>
        <taxon>Metazoa</taxon>
        <taxon>Ecdysozoa</taxon>
        <taxon>Arthropoda</taxon>
        <taxon>Chelicerata</taxon>
        <taxon>Arachnida</taxon>
        <taxon>Acari</taxon>
        <taxon>Parasitiformes</taxon>
        <taxon>Ixodida</taxon>
        <taxon>Ixodoidea</taxon>
        <taxon>Ixodidae</taxon>
        <taxon>Amblyomminae</taxon>
        <taxon>Amblyomma</taxon>
    </lineage>
</organism>
<evidence type="ECO:0008006" key="2">
    <source>
        <dbReference type="Google" id="ProtNLM"/>
    </source>
</evidence>
<dbReference type="EMBL" id="JO844997">
    <property type="protein sequence ID" value="AEO36614.1"/>
    <property type="molecule type" value="mRNA"/>
</dbReference>
<sequence>MITSIAFTRRLLCRLPSCVPKTSYSRALSQAKNLVDDAKTSSPPLSYKDYVLEPAGVPQDEFKKRFQACRSVDEVLHLVFSGEETKPAKPQDLVASAEALARIQYRILSSFQWAYGDSSVAIRVQSSVNSDTVDMFTALHHHQSFVDLLNEIDRNIESFTPEETVNLLDTLLKLCMSKNHDVLVKLQQRCITDCQALDLTALARLAEASNFLKRSGFVVSGLVCSLVQQIFDSVPFSVDSYKQAATVLCHVGYFFSDEYLDFVLEKTASMLSSFRGDISPSDSLLFLEAGVRFSSREPRRLQPFLDHCLQSSAKLSVNEMSKLLRLCRLGRLETPSLFDKARELAMLRRSEGLLRTAEVVSLVSILDSVGWSDDLREEFTGLLAIHMPDMDVLLLKHLASSKFLRECKSRDLMNLFAKRWIERLPDVFGSISVLTALIQLYNKTSMIPKYARERLEVQ</sequence>
<reference evidence="1" key="1">
    <citation type="journal article" date="2011" name="PLoS ONE">
        <title>A deep insight into the sialotranscriptome of the gulf coast tick, Amblyomma maculatum.</title>
        <authorList>
            <person name="Karim S."/>
            <person name="Singh P."/>
            <person name="Ribeiro J.M."/>
        </authorList>
    </citation>
    <scope>NUCLEOTIDE SEQUENCE</scope>
    <source>
        <tissue evidence="1">Salivary gland</tissue>
    </source>
</reference>
<accession>G3MSZ6</accession>
<name>G3MSZ6_AMBMU</name>